<evidence type="ECO:0000313" key="2">
    <source>
        <dbReference type="EMBL" id="PZW44856.1"/>
    </source>
</evidence>
<reference evidence="2 3" key="1">
    <citation type="submission" date="2018-06" db="EMBL/GenBank/DDBJ databases">
        <title>Genomic Encyclopedia of Archaeal and Bacterial Type Strains, Phase II (KMG-II): from individual species to whole genera.</title>
        <authorList>
            <person name="Goeker M."/>
        </authorList>
    </citation>
    <scope>NUCLEOTIDE SEQUENCE [LARGE SCALE GENOMIC DNA]</scope>
    <source>
        <strain evidence="2 3">DSM 24525</strain>
    </source>
</reference>
<evidence type="ECO:0000256" key="1">
    <source>
        <dbReference type="SAM" id="MobiDB-lite"/>
    </source>
</evidence>
<gene>
    <name evidence="2" type="ORF">C8P66_11323</name>
</gene>
<dbReference type="OrthoDB" id="9806592at2"/>
<name>A0A2W7ID17_9PROT</name>
<protein>
    <submittedName>
        <fullName evidence="2">Uncharacterized protein</fullName>
    </submittedName>
</protein>
<dbReference type="Proteomes" id="UP000249688">
    <property type="component" value="Unassembled WGS sequence"/>
</dbReference>
<dbReference type="RefSeq" id="WP_111398579.1">
    <property type="nucleotide sequence ID" value="NZ_QKYU01000013.1"/>
</dbReference>
<accession>A0A2W7ID17</accession>
<dbReference type="AlphaFoldDB" id="A0A2W7ID17"/>
<keyword evidence="3" id="KW-1185">Reference proteome</keyword>
<organism evidence="2 3">
    <name type="scientific">Humitalea rosea</name>
    <dbReference type="NCBI Taxonomy" id="990373"/>
    <lineage>
        <taxon>Bacteria</taxon>
        <taxon>Pseudomonadati</taxon>
        <taxon>Pseudomonadota</taxon>
        <taxon>Alphaproteobacteria</taxon>
        <taxon>Acetobacterales</taxon>
        <taxon>Roseomonadaceae</taxon>
        <taxon>Humitalea</taxon>
    </lineage>
</organism>
<evidence type="ECO:0000313" key="3">
    <source>
        <dbReference type="Proteomes" id="UP000249688"/>
    </source>
</evidence>
<sequence length="270" mass="28634">MSGIQRVITNLLEHLIALPAEEAERHRFVVADPAGTGLLSLPREPLRRVMKLALAPPSGDPDARAPARRPAAGYGAGFDGFRRPVGVAPASSAGRPRHGTRISGSRGGGDLLGLEAGERAWIDGERALAVVRFGQTAGAESAWRLVEDGIAQNASVGFTYSREATEPLAGTDALLCRRWRPREISLVPVPADWNAGFLPRDLGAEEMRRALDAEDALLVWRAKAARRLLNQAELEGFAAAAGPALAAALGSDLDLTNETLRAEAVRYAAA</sequence>
<feature type="region of interest" description="Disordered" evidence="1">
    <location>
        <begin position="55"/>
        <end position="109"/>
    </location>
</feature>
<proteinExistence type="predicted"/>
<dbReference type="EMBL" id="QKYU01000013">
    <property type="protein sequence ID" value="PZW44856.1"/>
    <property type="molecule type" value="Genomic_DNA"/>
</dbReference>
<comment type="caution">
    <text evidence="2">The sequence shown here is derived from an EMBL/GenBank/DDBJ whole genome shotgun (WGS) entry which is preliminary data.</text>
</comment>